<protein>
    <submittedName>
        <fullName evidence="1">Uncharacterized protein</fullName>
    </submittedName>
</protein>
<sequence>MLRFDVVRRCIWLLEIPIPDILHRKMLDHGILGVQGTATRDA</sequence>
<comment type="caution">
    <text evidence="1">The sequence shown here is derived from an EMBL/GenBank/DDBJ whole genome shotgun (WGS) entry which is preliminary data.</text>
</comment>
<organism evidence="1 2">
    <name type="scientific">Novosphingobium sediminicola</name>
    <dbReference type="NCBI Taxonomy" id="563162"/>
    <lineage>
        <taxon>Bacteria</taxon>
        <taxon>Pseudomonadati</taxon>
        <taxon>Pseudomonadota</taxon>
        <taxon>Alphaproteobacteria</taxon>
        <taxon>Sphingomonadales</taxon>
        <taxon>Sphingomonadaceae</taxon>
        <taxon>Novosphingobium</taxon>
    </lineage>
</organism>
<name>A0A7W6G7P4_9SPHN</name>
<proteinExistence type="predicted"/>
<reference evidence="1 2" key="1">
    <citation type="submission" date="2020-08" db="EMBL/GenBank/DDBJ databases">
        <title>Genomic Encyclopedia of Type Strains, Phase IV (KMG-IV): sequencing the most valuable type-strain genomes for metagenomic binning, comparative biology and taxonomic classification.</title>
        <authorList>
            <person name="Goeker M."/>
        </authorList>
    </citation>
    <scope>NUCLEOTIDE SEQUENCE [LARGE SCALE GENOMIC DNA]</scope>
    <source>
        <strain evidence="1 2">DSM 27057</strain>
    </source>
</reference>
<evidence type="ECO:0000313" key="1">
    <source>
        <dbReference type="EMBL" id="MBB3957114.1"/>
    </source>
</evidence>
<dbReference type="EMBL" id="JACIDX010000019">
    <property type="protein sequence ID" value="MBB3957114.1"/>
    <property type="molecule type" value="Genomic_DNA"/>
</dbReference>
<dbReference type="AlphaFoldDB" id="A0A7W6G7P4"/>
<keyword evidence="2" id="KW-1185">Reference proteome</keyword>
<dbReference type="Proteomes" id="UP000548867">
    <property type="component" value="Unassembled WGS sequence"/>
</dbReference>
<gene>
    <name evidence="1" type="ORF">GGR38_004088</name>
</gene>
<accession>A0A7W6G7P4</accession>
<dbReference type="RefSeq" id="WP_281379474.1">
    <property type="nucleotide sequence ID" value="NZ_JACIDX010000019.1"/>
</dbReference>
<evidence type="ECO:0000313" key="2">
    <source>
        <dbReference type="Proteomes" id="UP000548867"/>
    </source>
</evidence>